<keyword evidence="2 3" id="KW-0808">Transferase</keyword>
<reference evidence="3 4" key="1">
    <citation type="submission" date="2016-11" db="EMBL/GenBank/DDBJ databases">
        <authorList>
            <person name="Jaros S."/>
            <person name="Januszkiewicz K."/>
            <person name="Wedrychowicz H."/>
        </authorList>
    </citation>
    <scope>NUCLEOTIDE SEQUENCE [LARGE SCALE GENOMIC DNA]</scope>
    <source>
        <strain evidence="3 4">ACAM 12</strain>
    </source>
</reference>
<keyword evidence="4" id="KW-1185">Reference proteome</keyword>
<organism evidence="3 4">
    <name type="scientific">Vreelandella subglaciescola</name>
    <dbReference type="NCBI Taxonomy" id="29571"/>
    <lineage>
        <taxon>Bacteria</taxon>
        <taxon>Pseudomonadati</taxon>
        <taxon>Pseudomonadota</taxon>
        <taxon>Gammaproteobacteria</taxon>
        <taxon>Oceanospirillales</taxon>
        <taxon>Halomonadaceae</taxon>
        <taxon>Vreelandella</taxon>
    </lineage>
</organism>
<dbReference type="EMBL" id="LT670847">
    <property type="protein sequence ID" value="SHM01582.1"/>
    <property type="molecule type" value="Genomic_DNA"/>
</dbReference>
<protein>
    <submittedName>
        <fullName evidence="3">Heptosyltransferase-3</fullName>
    </submittedName>
</protein>
<dbReference type="Gene3D" id="3.40.50.2000">
    <property type="entry name" value="Glycogen Phosphorylase B"/>
    <property type="match status" value="2"/>
</dbReference>
<dbReference type="GO" id="GO:0008713">
    <property type="term" value="F:ADP-heptose-lipopolysaccharide heptosyltransferase activity"/>
    <property type="evidence" value="ECO:0007669"/>
    <property type="project" value="TreeGrafter"/>
</dbReference>
<keyword evidence="1" id="KW-0328">Glycosyltransferase</keyword>
<sequence length="366" mass="40211">MTFLTVIRRNDRMRRLGKALEKKAKAGLYSLAARNRLAPRPVSAATLDGVERILLVRPNFRLGNALISARLIEAFAHGRPDITVDYLGTDTTQSLFKGMPLGHYHALSRSMLLRPWRLVALWLALRRRHYDLVIQVADSSFTGWLCTQLSGARQSVGKRGKLASSYHWVMNEPCRHAYDLPASIATPLQLPCKAAPWLQIDAEERFRAARLLHGIAEHGAAPVGVFIGGHLDKRLPLAFWQALFTALNARRLPFLVLAGPEEQDACLALAPHLGDWGTAAPLMPLRDFAACISLLPRLITPDTGPMHMAAALGIPVIALLNVETSQRFAPRGAQDRVLLYPTAAEVAECAMRETQRSPAPGLAQSA</sequence>
<dbReference type="Proteomes" id="UP000190911">
    <property type="component" value="Chromosome I"/>
</dbReference>
<dbReference type="InParanoid" id="A0A1M7FBX9"/>
<dbReference type="STRING" id="29571.SAMN05878437_0794"/>
<dbReference type="GO" id="GO:0005829">
    <property type="term" value="C:cytosol"/>
    <property type="evidence" value="ECO:0007669"/>
    <property type="project" value="TreeGrafter"/>
</dbReference>
<evidence type="ECO:0000256" key="1">
    <source>
        <dbReference type="ARBA" id="ARBA00022676"/>
    </source>
</evidence>
<dbReference type="GO" id="GO:0009244">
    <property type="term" value="P:lipopolysaccharide core region biosynthetic process"/>
    <property type="evidence" value="ECO:0007669"/>
    <property type="project" value="TreeGrafter"/>
</dbReference>
<dbReference type="Pfam" id="PF01075">
    <property type="entry name" value="Glyco_transf_9"/>
    <property type="match status" value="1"/>
</dbReference>
<evidence type="ECO:0000256" key="2">
    <source>
        <dbReference type="ARBA" id="ARBA00022679"/>
    </source>
</evidence>
<dbReference type="PANTHER" id="PTHR30160">
    <property type="entry name" value="TETRAACYLDISACCHARIDE 4'-KINASE-RELATED"/>
    <property type="match status" value="1"/>
</dbReference>
<evidence type="ECO:0000313" key="3">
    <source>
        <dbReference type="EMBL" id="SHM01582.1"/>
    </source>
</evidence>
<dbReference type="AlphaFoldDB" id="A0A1M7FBX9"/>
<gene>
    <name evidence="3" type="ORF">SAMN05878437_0794</name>
</gene>
<evidence type="ECO:0000313" key="4">
    <source>
        <dbReference type="Proteomes" id="UP000190911"/>
    </source>
</evidence>
<dbReference type="InterPro" id="IPR002201">
    <property type="entry name" value="Glyco_trans_9"/>
</dbReference>
<dbReference type="RefSeq" id="WP_172824521.1">
    <property type="nucleotide sequence ID" value="NZ_LT670847.1"/>
</dbReference>
<dbReference type="InterPro" id="IPR051199">
    <property type="entry name" value="LPS_LOS_Heptosyltrfase"/>
</dbReference>
<name>A0A1M7FBX9_9GAMM</name>
<dbReference type="SUPFAM" id="SSF53756">
    <property type="entry name" value="UDP-Glycosyltransferase/glycogen phosphorylase"/>
    <property type="match status" value="1"/>
</dbReference>
<dbReference type="CDD" id="cd03789">
    <property type="entry name" value="GT9_LPS_heptosyltransferase"/>
    <property type="match status" value="1"/>
</dbReference>
<accession>A0A1M7FBX9</accession>
<proteinExistence type="predicted"/>